<evidence type="ECO:0000313" key="2">
    <source>
        <dbReference type="EMBL" id="KFH62963.1"/>
    </source>
</evidence>
<dbReference type="Proteomes" id="UP000243308">
    <property type="component" value="Unassembled WGS sequence"/>
</dbReference>
<sequence length="255" mass="28179">MRAIVVALLLVSAVAAARPARPNTTIEDVRSIILGMAEAGEKSIKLKPAKGDNMNTIIRVADADFAGGSYPIVSISNHERTDYARLCPGDGITCSGGCIEPGETVIDVEDFTSTMVIEHVGALFHRNPLCIDSITFELGSELFFSVMIPFTAELLYHCGVDTKIYGDNKRCALLGYEDDILYNSISIDVNQSWYWFSWIQQNATREAETTTIEDIRGMSFVCLISVATVDDVEIPINFKFFEQDIAINGRLIRSY</sequence>
<organism evidence="2 3">
    <name type="scientific">Podila verticillata NRRL 6337</name>
    <dbReference type="NCBI Taxonomy" id="1069443"/>
    <lineage>
        <taxon>Eukaryota</taxon>
        <taxon>Fungi</taxon>
        <taxon>Fungi incertae sedis</taxon>
        <taxon>Mucoromycota</taxon>
        <taxon>Mortierellomycotina</taxon>
        <taxon>Mortierellomycetes</taxon>
        <taxon>Mortierellales</taxon>
        <taxon>Mortierellaceae</taxon>
        <taxon>Podila</taxon>
    </lineage>
</organism>
<reference evidence="2 3" key="1">
    <citation type="submission" date="2011-02" db="EMBL/GenBank/DDBJ databases">
        <title>The Genome Sequence of Mortierella verticillata NRRL 6337.</title>
        <authorList>
            <consortium name="The Broad Institute Genome Sequencing Platform"/>
            <person name="Russ C."/>
            <person name="Cuomo C."/>
            <person name="Burger G."/>
            <person name="Gray M.W."/>
            <person name="Holland P.W.H."/>
            <person name="King N."/>
            <person name="Lang F.B.F."/>
            <person name="Roger A.J."/>
            <person name="Ruiz-Trillo I."/>
            <person name="Young S.K."/>
            <person name="Zeng Q."/>
            <person name="Gargeya S."/>
            <person name="Alvarado L."/>
            <person name="Berlin A."/>
            <person name="Chapman S.B."/>
            <person name="Chen Z."/>
            <person name="Freedman E."/>
            <person name="Gellesch M."/>
            <person name="Goldberg J."/>
            <person name="Griggs A."/>
            <person name="Gujja S."/>
            <person name="Heilman E."/>
            <person name="Heiman D."/>
            <person name="Howarth C."/>
            <person name="Mehta T."/>
            <person name="Neiman D."/>
            <person name="Pearson M."/>
            <person name="Roberts A."/>
            <person name="Saif S."/>
            <person name="Shea T."/>
            <person name="Shenoy N."/>
            <person name="Sisk P."/>
            <person name="Stolte C."/>
            <person name="Sykes S."/>
            <person name="White J."/>
            <person name="Yandava C."/>
            <person name="Haas B."/>
            <person name="Nusbaum C."/>
            <person name="Birren B."/>
        </authorList>
    </citation>
    <scope>NUCLEOTIDE SEQUENCE [LARGE SCALE GENOMIC DNA]</scope>
    <source>
        <strain evidence="2 3">NRRL 6337</strain>
    </source>
</reference>
<accession>A0A086TLY6</accession>
<dbReference type="OrthoDB" id="10371613at2759"/>
<evidence type="ECO:0000256" key="1">
    <source>
        <dbReference type="SAM" id="SignalP"/>
    </source>
</evidence>
<evidence type="ECO:0000313" key="3">
    <source>
        <dbReference type="Proteomes" id="UP000243308"/>
    </source>
</evidence>
<feature type="signal peptide" evidence="1">
    <location>
        <begin position="1"/>
        <end position="16"/>
    </location>
</feature>
<feature type="chain" id="PRO_5001815863" description="Ubiquitin 3 binding protein But2 C-terminal domain-containing protein" evidence="1">
    <location>
        <begin position="17"/>
        <end position="255"/>
    </location>
</feature>
<dbReference type="EMBL" id="KN042429">
    <property type="protein sequence ID" value="KFH62963.1"/>
    <property type="molecule type" value="Genomic_DNA"/>
</dbReference>
<evidence type="ECO:0008006" key="4">
    <source>
        <dbReference type="Google" id="ProtNLM"/>
    </source>
</evidence>
<gene>
    <name evidence="2" type="ORF">MVEG_11001</name>
</gene>
<proteinExistence type="predicted"/>
<keyword evidence="1" id="KW-0732">Signal</keyword>
<name>A0A086TLY6_9FUNG</name>
<keyword evidence="3" id="KW-1185">Reference proteome</keyword>
<protein>
    <recommendedName>
        <fullName evidence="4">Ubiquitin 3 binding protein But2 C-terminal domain-containing protein</fullName>
    </recommendedName>
</protein>
<dbReference type="AlphaFoldDB" id="A0A086TLY6"/>